<dbReference type="EMBL" id="JAUDFV010000157">
    <property type="protein sequence ID" value="KAL2713824.1"/>
    <property type="molecule type" value="Genomic_DNA"/>
</dbReference>
<gene>
    <name evidence="1" type="ORF">V1478_016381</name>
</gene>
<keyword evidence="2" id="KW-1185">Reference proteome</keyword>
<evidence type="ECO:0000313" key="2">
    <source>
        <dbReference type="Proteomes" id="UP001607302"/>
    </source>
</evidence>
<name>A0ABD1ZZM0_VESSQ</name>
<comment type="caution">
    <text evidence="1">The sequence shown here is derived from an EMBL/GenBank/DDBJ whole genome shotgun (WGS) entry which is preliminary data.</text>
</comment>
<accession>A0ABD1ZZM0</accession>
<sequence length="60" mass="7117">MNQQREGIDLVEFWQFSLSDDPFKDYSSNEKFAIQMTFDDEHKEVPIVLDVRGLIKSYES</sequence>
<dbReference type="Proteomes" id="UP001607302">
    <property type="component" value="Unassembled WGS sequence"/>
</dbReference>
<protein>
    <submittedName>
        <fullName evidence="1">Uncharacterized protein</fullName>
    </submittedName>
</protein>
<reference evidence="1 2" key="1">
    <citation type="journal article" date="2024" name="Ann. Entomol. Soc. Am.">
        <title>Genomic analyses of the southern and eastern yellowjacket wasps (Hymenoptera: Vespidae) reveal evolutionary signatures of social life.</title>
        <authorList>
            <person name="Catto M.A."/>
            <person name="Caine P.B."/>
            <person name="Orr S.E."/>
            <person name="Hunt B.G."/>
            <person name="Goodisman M.A.D."/>
        </authorList>
    </citation>
    <scope>NUCLEOTIDE SEQUENCE [LARGE SCALE GENOMIC DNA]</scope>
    <source>
        <strain evidence="1">233</strain>
        <tissue evidence="1">Head and thorax</tissue>
    </source>
</reference>
<dbReference type="AlphaFoldDB" id="A0ABD1ZZM0"/>
<evidence type="ECO:0000313" key="1">
    <source>
        <dbReference type="EMBL" id="KAL2713824.1"/>
    </source>
</evidence>
<organism evidence="1 2">
    <name type="scientific">Vespula squamosa</name>
    <name type="common">Southern yellow jacket</name>
    <name type="synonym">Wasp</name>
    <dbReference type="NCBI Taxonomy" id="30214"/>
    <lineage>
        <taxon>Eukaryota</taxon>
        <taxon>Metazoa</taxon>
        <taxon>Ecdysozoa</taxon>
        <taxon>Arthropoda</taxon>
        <taxon>Hexapoda</taxon>
        <taxon>Insecta</taxon>
        <taxon>Pterygota</taxon>
        <taxon>Neoptera</taxon>
        <taxon>Endopterygota</taxon>
        <taxon>Hymenoptera</taxon>
        <taxon>Apocrita</taxon>
        <taxon>Aculeata</taxon>
        <taxon>Vespoidea</taxon>
        <taxon>Vespidae</taxon>
        <taxon>Vespinae</taxon>
        <taxon>Vespula</taxon>
    </lineage>
</organism>
<proteinExistence type="predicted"/>